<name>A0AAN7GSM6_9MYRT</name>
<reference evidence="2 3" key="1">
    <citation type="journal article" date="2023" name="Hortic Res">
        <title>Pangenome of water caltrop reveals structural variations and asymmetric subgenome divergence after allopolyploidization.</title>
        <authorList>
            <person name="Zhang X."/>
            <person name="Chen Y."/>
            <person name="Wang L."/>
            <person name="Yuan Y."/>
            <person name="Fang M."/>
            <person name="Shi L."/>
            <person name="Lu R."/>
            <person name="Comes H.P."/>
            <person name="Ma Y."/>
            <person name="Chen Y."/>
            <person name="Huang G."/>
            <person name="Zhou Y."/>
            <person name="Zheng Z."/>
            <person name="Qiu Y."/>
        </authorList>
    </citation>
    <scope>NUCLEOTIDE SEQUENCE [LARGE SCALE GENOMIC DNA]</scope>
    <source>
        <tissue evidence="2">Roots</tissue>
    </source>
</reference>
<proteinExistence type="predicted"/>
<dbReference type="PROSITE" id="PS50181">
    <property type="entry name" value="FBOX"/>
    <property type="match status" value="1"/>
</dbReference>
<evidence type="ECO:0000259" key="1">
    <source>
        <dbReference type="PROSITE" id="PS50181"/>
    </source>
</evidence>
<comment type="caution">
    <text evidence="2">The sequence shown here is derived from an EMBL/GenBank/DDBJ whole genome shotgun (WGS) entry which is preliminary data.</text>
</comment>
<evidence type="ECO:0000313" key="2">
    <source>
        <dbReference type="EMBL" id="KAK4747874.1"/>
    </source>
</evidence>
<sequence length="288" mass="32502">MGAIFSYVSFASSAAPPAPGLGGLPESCVALVLTHLEPKDICRLTGLNRAFRDASFADFVWESKLPPNYRVLFRQLFDLSTDGFGKREVYRRLCATSSFDGGTKRVWLDKETSRICLQVSAKGLAITGGDDRRYWNRIPTEESRFRSVVYLQQTWWFEVEGEVNFPFPPGRYSVFFRLQLGQASKNWLGRRVCNIDHVHGWDIKPVQFQLWASEGQHSATQCFLESPGKWVSYHVGDFTAGSGDSGATKIRLSMMQIDCTHTKGGLCLDSVLICPCEYKERFNRPCTP</sequence>
<gene>
    <name evidence="2" type="ORF">SAY87_014460</name>
</gene>
<dbReference type="PANTHER" id="PTHR31960">
    <property type="entry name" value="F-BOX PROTEIN PP2-A15"/>
    <property type="match status" value="1"/>
</dbReference>
<dbReference type="Proteomes" id="UP001345219">
    <property type="component" value="Chromosome 12"/>
</dbReference>
<dbReference type="SUPFAM" id="SSF81383">
    <property type="entry name" value="F-box domain"/>
    <property type="match status" value="1"/>
</dbReference>
<dbReference type="CDD" id="cd22162">
    <property type="entry name" value="F-box_AtSKIP3-like"/>
    <property type="match status" value="1"/>
</dbReference>
<dbReference type="InterPro" id="IPR001810">
    <property type="entry name" value="F-box_dom"/>
</dbReference>
<dbReference type="InterPro" id="IPR036047">
    <property type="entry name" value="F-box-like_dom_sf"/>
</dbReference>
<dbReference type="AlphaFoldDB" id="A0AAN7GSM6"/>
<dbReference type="Pfam" id="PF14299">
    <property type="entry name" value="PP2"/>
    <property type="match status" value="1"/>
</dbReference>
<protein>
    <recommendedName>
        <fullName evidence="1">F-box domain-containing protein</fullName>
    </recommendedName>
</protein>
<dbReference type="PANTHER" id="PTHR31960:SF22">
    <property type="entry name" value="F-BOX PROTEIN PP2-A12"/>
    <property type="match status" value="1"/>
</dbReference>
<dbReference type="InterPro" id="IPR025886">
    <property type="entry name" value="PP2-like"/>
</dbReference>
<evidence type="ECO:0000313" key="3">
    <source>
        <dbReference type="Proteomes" id="UP001345219"/>
    </source>
</evidence>
<keyword evidence="3" id="KW-1185">Reference proteome</keyword>
<organism evidence="2 3">
    <name type="scientific">Trapa incisa</name>
    <dbReference type="NCBI Taxonomy" id="236973"/>
    <lineage>
        <taxon>Eukaryota</taxon>
        <taxon>Viridiplantae</taxon>
        <taxon>Streptophyta</taxon>
        <taxon>Embryophyta</taxon>
        <taxon>Tracheophyta</taxon>
        <taxon>Spermatophyta</taxon>
        <taxon>Magnoliopsida</taxon>
        <taxon>eudicotyledons</taxon>
        <taxon>Gunneridae</taxon>
        <taxon>Pentapetalae</taxon>
        <taxon>rosids</taxon>
        <taxon>malvids</taxon>
        <taxon>Myrtales</taxon>
        <taxon>Lythraceae</taxon>
        <taxon>Trapa</taxon>
    </lineage>
</organism>
<accession>A0AAN7GSM6</accession>
<feature type="domain" description="F-box" evidence="1">
    <location>
        <begin position="18"/>
        <end position="64"/>
    </location>
</feature>
<dbReference type="EMBL" id="JAXIOK010000019">
    <property type="protein sequence ID" value="KAK4747874.1"/>
    <property type="molecule type" value="Genomic_DNA"/>
</dbReference>